<feature type="transmembrane region" description="Helical" evidence="6">
    <location>
        <begin position="43"/>
        <end position="60"/>
    </location>
</feature>
<dbReference type="OrthoDB" id="292332at2"/>
<proteinExistence type="inferred from homology"/>
<dbReference type="InterPro" id="IPR015414">
    <property type="entry name" value="TMEM64"/>
</dbReference>
<evidence type="ECO:0000259" key="7">
    <source>
        <dbReference type="Pfam" id="PF09335"/>
    </source>
</evidence>
<evidence type="ECO:0000256" key="5">
    <source>
        <dbReference type="ARBA" id="ARBA00023136"/>
    </source>
</evidence>
<keyword evidence="3 6" id="KW-0812">Transmembrane</keyword>
<reference evidence="8 9" key="1">
    <citation type="submission" date="2017-06" db="EMBL/GenBank/DDBJ databases">
        <title>Description of Rhodopirellula bahusiensis sp. nov.</title>
        <authorList>
            <person name="Kizina J."/>
            <person name="Harder J."/>
        </authorList>
    </citation>
    <scope>NUCLEOTIDE SEQUENCE [LARGE SCALE GENOMIC DNA]</scope>
    <source>
        <strain evidence="8 9">SWK21</strain>
    </source>
</reference>
<comment type="caution">
    <text evidence="8">The sequence shown here is derived from an EMBL/GenBank/DDBJ whole genome shotgun (WGS) entry which is preliminary data.</text>
</comment>
<evidence type="ECO:0000256" key="3">
    <source>
        <dbReference type="ARBA" id="ARBA00022692"/>
    </source>
</evidence>
<evidence type="ECO:0000256" key="1">
    <source>
        <dbReference type="ARBA" id="ARBA00004651"/>
    </source>
</evidence>
<comment type="subcellular location">
    <subcellularLocation>
        <location evidence="1 6">Cell membrane</location>
        <topology evidence="1 6">Multi-pass membrane protein</topology>
    </subcellularLocation>
</comment>
<dbReference type="PANTHER" id="PTHR12677:SF59">
    <property type="entry name" value="GOLGI APPARATUS MEMBRANE PROTEIN TVP38-RELATED"/>
    <property type="match status" value="1"/>
</dbReference>
<evidence type="ECO:0000256" key="6">
    <source>
        <dbReference type="RuleBase" id="RU366058"/>
    </source>
</evidence>
<keyword evidence="5 6" id="KW-0472">Membrane</keyword>
<protein>
    <recommendedName>
        <fullName evidence="6">TVP38/TMEM64 family membrane protein</fullName>
    </recommendedName>
</protein>
<keyword evidence="2 6" id="KW-1003">Cell membrane</keyword>
<evidence type="ECO:0000256" key="4">
    <source>
        <dbReference type="ARBA" id="ARBA00022989"/>
    </source>
</evidence>
<dbReference type="GeneID" id="90607924"/>
<accession>A0A2G1WA49</accession>
<keyword evidence="4 6" id="KW-1133">Transmembrane helix</keyword>
<evidence type="ECO:0000313" key="8">
    <source>
        <dbReference type="EMBL" id="PHQ35915.1"/>
    </source>
</evidence>
<organism evidence="8 9">
    <name type="scientific">Rhodopirellula bahusiensis</name>
    <dbReference type="NCBI Taxonomy" id="2014065"/>
    <lineage>
        <taxon>Bacteria</taxon>
        <taxon>Pseudomonadati</taxon>
        <taxon>Planctomycetota</taxon>
        <taxon>Planctomycetia</taxon>
        <taxon>Pirellulales</taxon>
        <taxon>Pirellulaceae</taxon>
        <taxon>Rhodopirellula</taxon>
    </lineage>
</organism>
<evidence type="ECO:0000313" key="9">
    <source>
        <dbReference type="Proteomes" id="UP000225740"/>
    </source>
</evidence>
<dbReference type="RefSeq" id="WP_099260004.1">
    <property type="nucleotide sequence ID" value="NZ_NIZW01000004.1"/>
</dbReference>
<dbReference type="PANTHER" id="PTHR12677">
    <property type="entry name" value="GOLGI APPARATUS MEMBRANE PROTEIN TVP38-RELATED"/>
    <property type="match status" value="1"/>
</dbReference>
<comment type="similarity">
    <text evidence="6">Belongs to the TVP38/TMEM64 family.</text>
</comment>
<dbReference type="GO" id="GO:0005886">
    <property type="term" value="C:plasma membrane"/>
    <property type="evidence" value="ECO:0007669"/>
    <property type="project" value="UniProtKB-SubCell"/>
</dbReference>
<feature type="transmembrane region" description="Helical" evidence="6">
    <location>
        <begin position="207"/>
        <end position="224"/>
    </location>
</feature>
<comment type="caution">
    <text evidence="6">Lacks conserved residue(s) required for the propagation of feature annotation.</text>
</comment>
<dbReference type="AlphaFoldDB" id="A0A2G1WA49"/>
<dbReference type="InterPro" id="IPR032816">
    <property type="entry name" value="VTT_dom"/>
</dbReference>
<feature type="domain" description="VTT" evidence="7">
    <location>
        <begin position="60"/>
        <end position="182"/>
    </location>
</feature>
<dbReference type="Proteomes" id="UP000225740">
    <property type="component" value="Unassembled WGS sequence"/>
</dbReference>
<name>A0A2G1WA49_9BACT</name>
<gene>
    <name evidence="8" type="ORF">CEE69_06825</name>
</gene>
<feature type="transmembrane region" description="Helical" evidence="6">
    <location>
        <begin position="72"/>
        <end position="92"/>
    </location>
</feature>
<dbReference type="EMBL" id="NIZW01000004">
    <property type="protein sequence ID" value="PHQ35915.1"/>
    <property type="molecule type" value="Genomic_DNA"/>
</dbReference>
<keyword evidence="9" id="KW-1185">Reference proteome</keyword>
<sequence>MKRSAQIARSLLPMVLVIVGVCGLVSGVGVELASDWLAMGRDAGPAAFVILGTLAMCLFVPKTFVSIAAGSVFGLMVGGPTLAVTAVVSAWVNYHLGRWSLGHSSVDIEAEASDASWRETLRIIRSGARDANLGMHLLVRLSPIPTTIISYTMGASGARQVPYLAAALLAAGPQLLWVHCGAVATETMGSVAGAGISGATDSSLTRWLGLVTSVVAAVLLSVLVPRHIWRHRARELAAAEIAAGQNA</sequence>
<evidence type="ECO:0000256" key="2">
    <source>
        <dbReference type="ARBA" id="ARBA00022475"/>
    </source>
</evidence>
<dbReference type="Pfam" id="PF09335">
    <property type="entry name" value="VTT_dom"/>
    <property type="match status" value="1"/>
</dbReference>